<dbReference type="InterPro" id="IPR019734">
    <property type="entry name" value="TPR_rpt"/>
</dbReference>
<dbReference type="Gene3D" id="1.25.40.10">
    <property type="entry name" value="Tetratricopeptide repeat domain"/>
    <property type="match status" value="4"/>
</dbReference>
<evidence type="ECO:0000256" key="3">
    <source>
        <dbReference type="ARBA" id="ARBA00022679"/>
    </source>
</evidence>
<evidence type="ECO:0000256" key="7">
    <source>
        <dbReference type="PROSITE-ProRule" id="PRU10141"/>
    </source>
</evidence>
<dbReference type="AlphaFoldDB" id="A0A1F5VGM7"/>
<dbReference type="GO" id="GO:0004674">
    <property type="term" value="F:protein serine/threonine kinase activity"/>
    <property type="evidence" value="ECO:0007669"/>
    <property type="project" value="UniProtKB-KW"/>
</dbReference>
<dbReference type="EMBL" id="MFGW01000180">
    <property type="protein sequence ID" value="OGF62408.1"/>
    <property type="molecule type" value="Genomic_DNA"/>
</dbReference>
<dbReference type="PANTHER" id="PTHR43289">
    <property type="entry name" value="MITOGEN-ACTIVATED PROTEIN KINASE KINASE KINASE 20-RELATED"/>
    <property type="match status" value="1"/>
</dbReference>
<feature type="transmembrane region" description="Helical" evidence="9">
    <location>
        <begin position="356"/>
        <end position="376"/>
    </location>
</feature>
<dbReference type="PANTHER" id="PTHR43289:SF30">
    <property type="entry name" value="NON-SPECIFIC SERINE_THREONINE PROTEIN KINASE"/>
    <property type="match status" value="1"/>
</dbReference>
<evidence type="ECO:0000256" key="9">
    <source>
        <dbReference type="SAM" id="Phobius"/>
    </source>
</evidence>
<keyword evidence="6 7" id="KW-0067">ATP-binding</keyword>
<dbReference type="PROSITE" id="PS50011">
    <property type="entry name" value="PROTEIN_KINASE_DOM"/>
    <property type="match status" value="1"/>
</dbReference>
<dbReference type="Proteomes" id="UP000178943">
    <property type="component" value="Unassembled WGS sequence"/>
</dbReference>
<dbReference type="GO" id="GO:0005524">
    <property type="term" value="F:ATP binding"/>
    <property type="evidence" value="ECO:0007669"/>
    <property type="project" value="UniProtKB-UniRule"/>
</dbReference>
<keyword evidence="5" id="KW-0418">Kinase</keyword>
<evidence type="ECO:0000313" key="12">
    <source>
        <dbReference type="Proteomes" id="UP000178943"/>
    </source>
</evidence>
<feature type="binding site" evidence="7">
    <location>
        <position position="101"/>
    </location>
    <ligand>
        <name>ATP</name>
        <dbReference type="ChEBI" id="CHEBI:30616"/>
    </ligand>
</feature>
<dbReference type="STRING" id="1817863.A2Y62_17340"/>
<keyword evidence="9" id="KW-0472">Membrane</keyword>
<evidence type="ECO:0000313" key="11">
    <source>
        <dbReference type="EMBL" id="OGF62408.1"/>
    </source>
</evidence>
<keyword evidence="9" id="KW-1133">Transmembrane helix</keyword>
<feature type="compositionally biased region" description="Basic and acidic residues" evidence="8">
    <location>
        <begin position="1"/>
        <end position="12"/>
    </location>
</feature>
<organism evidence="11 12">
    <name type="scientific">Candidatus Fischerbacteria bacterium RBG_13_37_8</name>
    <dbReference type="NCBI Taxonomy" id="1817863"/>
    <lineage>
        <taxon>Bacteria</taxon>
        <taxon>Candidatus Fischeribacteriota</taxon>
    </lineage>
</organism>
<dbReference type="Gene3D" id="1.10.510.10">
    <property type="entry name" value="Transferase(Phosphotransferase) domain 1"/>
    <property type="match status" value="1"/>
</dbReference>
<dbReference type="InterPro" id="IPR008271">
    <property type="entry name" value="Ser/Thr_kinase_AS"/>
</dbReference>
<reference evidence="11 12" key="1">
    <citation type="journal article" date="2016" name="Nat. Commun.">
        <title>Thousands of microbial genomes shed light on interconnected biogeochemical processes in an aquifer system.</title>
        <authorList>
            <person name="Anantharaman K."/>
            <person name="Brown C.T."/>
            <person name="Hug L.A."/>
            <person name="Sharon I."/>
            <person name="Castelle C.J."/>
            <person name="Probst A.J."/>
            <person name="Thomas B.C."/>
            <person name="Singh A."/>
            <person name="Wilkins M.J."/>
            <person name="Karaoz U."/>
            <person name="Brodie E.L."/>
            <person name="Williams K.H."/>
            <person name="Hubbard S.S."/>
            <person name="Banfield J.F."/>
        </authorList>
    </citation>
    <scope>NUCLEOTIDE SEQUENCE [LARGE SCALE GENOMIC DNA]</scope>
</reference>
<proteinExistence type="predicted"/>
<evidence type="ECO:0000256" key="8">
    <source>
        <dbReference type="SAM" id="MobiDB-lite"/>
    </source>
</evidence>
<comment type="caution">
    <text evidence="11">The sequence shown here is derived from an EMBL/GenBank/DDBJ whole genome shotgun (WGS) entry which is preliminary data.</text>
</comment>
<keyword evidence="9" id="KW-0812">Transmembrane</keyword>
<evidence type="ECO:0000256" key="2">
    <source>
        <dbReference type="ARBA" id="ARBA00022527"/>
    </source>
</evidence>
<dbReference type="PROSITE" id="PS00107">
    <property type="entry name" value="PROTEIN_KINASE_ATP"/>
    <property type="match status" value="1"/>
</dbReference>
<accession>A0A1F5VGM7</accession>
<keyword evidence="3" id="KW-0808">Transferase</keyword>
<feature type="region of interest" description="Disordered" evidence="8">
    <location>
        <begin position="1"/>
        <end position="42"/>
    </location>
</feature>
<dbReference type="EC" id="2.7.11.1" evidence="1"/>
<dbReference type="PROSITE" id="PS00108">
    <property type="entry name" value="PROTEIN_KINASE_ST"/>
    <property type="match status" value="1"/>
</dbReference>
<dbReference type="Pfam" id="PF00069">
    <property type="entry name" value="Pkinase"/>
    <property type="match status" value="1"/>
</dbReference>
<dbReference type="InterPro" id="IPR017441">
    <property type="entry name" value="Protein_kinase_ATP_BS"/>
</dbReference>
<dbReference type="InterPro" id="IPR011990">
    <property type="entry name" value="TPR-like_helical_dom_sf"/>
</dbReference>
<dbReference type="InterPro" id="IPR011009">
    <property type="entry name" value="Kinase-like_dom_sf"/>
</dbReference>
<dbReference type="SMART" id="SM00028">
    <property type="entry name" value="TPR"/>
    <property type="match status" value="7"/>
</dbReference>
<evidence type="ECO:0000256" key="4">
    <source>
        <dbReference type="ARBA" id="ARBA00022741"/>
    </source>
</evidence>
<dbReference type="InterPro" id="IPR000719">
    <property type="entry name" value="Prot_kinase_dom"/>
</dbReference>
<dbReference type="Pfam" id="PF13431">
    <property type="entry name" value="TPR_17"/>
    <property type="match status" value="1"/>
</dbReference>
<evidence type="ECO:0000256" key="1">
    <source>
        <dbReference type="ARBA" id="ARBA00012513"/>
    </source>
</evidence>
<sequence length="1143" mass="130014">MNDSDDKKKDVSSKSAKKVKRRLEDDNIHSTPTIGVPSLSFEGKREAEEKMRECEEYIDDFKEIKEEMLGRYRLLELIGTGGMGQVYKAYDTQLKRCVALKLLKGDDPVLAKRFLQEAQAQARIEHEHVCKVYEVGEAEGKPYIVMQYIEGETLGIIARKITLEQKIKIMKEVAEAMHAAHKNGLIHRDLKPANIMVENKEEGLKPYVLDFGLAREMQASGLTTTGIVVGTPYYMAPEQARGEIHQLDRRTDVYSLGAAYYELLTGRPPFEGTATLDILIKVVNEDPVSIRKIIPSIPEDVETIVMKCMEKEPHQRYESAKVLADDLGRFIEGEPIHARPASFTYRLKKKVRKHRAFVCLVSAAIIIITVLIVMWLQSKLTSAERAELAQRYGWEMEKIESVLRQTYMLPLHDVRNDKEKVRKQIENISAQITKQLGKVGEGPGNYALGRGYLALQEYEKAHDSLWKAWKSGYQIPEVAYSLGRALGALYQKELTEAESIESKELREQRIQEIEKTYRDPALAYLKAGNSVQTEAPEYVEALIAHYEKRYDQALTKAGKAFAKVPWLYEARKLQGDIFLVRANRKRDEGKSEDAMKEYLHAEEAYKEVIAIGQSDPSGYEGICTLRCNMMALELYYSGGDVTPHFEKAVSACDNALKADPDYVDAHIQQAHAYYRLGEYRIDHGMDPQEVLGKSIESSHKASLIDPDNAIIYNNMGNAYRIMGYFAMEHGIDPQANFEKAIANYRKAVKLRPQYAIAYNNLGNVFLDKGEYEMRHGINPTGSFSEGTTCYKKAIEINPRYIPAYFNMGIAHIDQAKYEIEHGMEPSKSLDTATSLCQKIIEINPQLAYAYNSMGEISLHRGIYEMEHGNDPRDSIKRAIEYYQKSAEIDPNDSFFYNNIGYAYSIEMEYALAHGLDISESFQKAIDNIEKAIAIKSDFIDGYLIMSRAYLFHAEKNIISKKSADEMLKKAEIELSKAEKINASNSEVYLLKGKLNYLCAEWSFIAGNTSYNYFLDSSSKNYQEALTLNPESLKIQCEIAELLMRSIEIKAMKRQPSSKEIQDISLIIDKALLTYPKCSKMIALQGRLYLLLAQQEKNNTEKTKLFEQARIKFEEALALNSNLAKRYESLLEKTRSSSKESHPL</sequence>
<protein>
    <recommendedName>
        <fullName evidence="1">non-specific serine/threonine protein kinase</fullName>
        <ecNumber evidence="1">2.7.11.1</ecNumber>
    </recommendedName>
</protein>
<evidence type="ECO:0000256" key="5">
    <source>
        <dbReference type="ARBA" id="ARBA00022777"/>
    </source>
</evidence>
<dbReference type="SUPFAM" id="SSF48452">
    <property type="entry name" value="TPR-like"/>
    <property type="match status" value="3"/>
</dbReference>
<name>A0A1F5VGM7_9BACT</name>
<feature type="domain" description="Protein kinase" evidence="10">
    <location>
        <begin position="72"/>
        <end position="331"/>
    </location>
</feature>
<dbReference type="CDD" id="cd14014">
    <property type="entry name" value="STKc_PknB_like"/>
    <property type="match status" value="1"/>
</dbReference>
<dbReference type="Gene3D" id="3.30.200.20">
    <property type="entry name" value="Phosphorylase Kinase, domain 1"/>
    <property type="match status" value="1"/>
</dbReference>
<keyword evidence="2" id="KW-0723">Serine/threonine-protein kinase</keyword>
<gene>
    <name evidence="11" type="ORF">A2Y62_17340</name>
</gene>
<dbReference type="FunFam" id="1.10.510.10:FF:000021">
    <property type="entry name" value="Serine/threonine protein kinase"/>
    <property type="match status" value="1"/>
</dbReference>
<evidence type="ECO:0000259" key="10">
    <source>
        <dbReference type="PROSITE" id="PS50011"/>
    </source>
</evidence>
<dbReference type="SUPFAM" id="SSF56112">
    <property type="entry name" value="Protein kinase-like (PK-like)"/>
    <property type="match status" value="1"/>
</dbReference>
<evidence type="ECO:0000256" key="6">
    <source>
        <dbReference type="ARBA" id="ARBA00022840"/>
    </source>
</evidence>
<dbReference type="Pfam" id="PF13414">
    <property type="entry name" value="TPR_11"/>
    <property type="match status" value="1"/>
</dbReference>
<keyword evidence="4 7" id="KW-0547">Nucleotide-binding</keyword>
<dbReference type="SMART" id="SM00220">
    <property type="entry name" value="S_TKc"/>
    <property type="match status" value="1"/>
</dbReference>